<evidence type="ECO:0000313" key="1">
    <source>
        <dbReference type="EMBL" id="CAD9562563.1"/>
    </source>
</evidence>
<name>A0A7S2NVH2_9STRA</name>
<accession>A0A7S2NVH2</accession>
<dbReference type="EMBL" id="HBGY01005836">
    <property type="protein sequence ID" value="CAD9562563.1"/>
    <property type="molecule type" value="Transcribed_RNA"/>
</dbReference>
<reference evidence="1" key="1">
    <citation type="submission" date="2021-01" db="EMBL/GenBank/DDBJ databases">
        <authorList>
            <person name="Corre E."/>
            <person name="Pelletier E."/>
            <person name="Niang G."/>
            <person name="Scheremetjew M."/>
            <person name="Finn R."/>
            <person name="Kale V."/>
            <person name="Holt S."/>
            <person name="Cochrane G."/>
            <person name="Meng A."/>
            <person name="Brown T."/>
            <person name="Cohen L."/>
        </authorList>
    </citation>
    <scope>NUCLEOTIDE SEQUENCE</scope>
    <source>
        <strain evidence="1">B650</strain>
    </source>
</reference>
<protein>
    <submittedName>
        <fullName evidence="1">Uncharacterized protein</fullName>
    </submittedName>
</protein>
<proteinExistence type="predicted"/>
<dbReference type="AlphaFoldDB" id="A0A7S2NVH2"/>
<gene>
    <name evidence="1" type="ORF">LDAN0321_LOCUS3585</name>
</gene>
<sequence>MGINNSIKAQNIGYSIESRFHSLINAFHCSCTNKYYHSMPRSLSLSNYDPRQREIKTNQPMLQSATLSMRPPVLSCRHSQQTITSRRCYSEPFTHKEKQSKSNYTAAALVINDSHYKGGRWRITKPLPFIPAHYPLAGGYCTVFVPNIDGSTIAHRISSYLRLQSIYANFSERNNFTSALCESMDRITFEVRLFASRGKGCNSNYAHGVIVEMRRRSGDSLAFFRYRCAITLVAQGKATAQELAAKANERPLYNSVLDPMEVDEEEDKMLCQEALEDVLCLLREERQNTEMLAMESLRNLTDATKSSESIAQEASNQLLQDIDDIGEDNASTGRVIFEHLTKYLQADRLSEGDKSRFHFEENHINGMKYFSLQILDNAMSNLSEGYVSVDDEHMLSLVPAMVEELKHADVRPHGAYFATRCLDSMLKYSPESIDWNNLSSELELALMNAHSVGVCGHACLENATSRVLHCLDVC</sequence>
<organism evidence="1">
    <name type="scientific">Leptocylindrus danicus</name>
    <dbReference type="NCBI Taxonomy" id="163516"/>
    <lineage>
        <taxon>Eukaryota</taxon>
        <taxon>Sar</taxon>
        <taxon>Stramenopiles</taxon>
        <taxon>Ochrophyta</taxon>
        <taxon>Bacillariophyta</taxon>
        <taxon>Coscinodiscophyceae</taxon>
        <taxon>Chaetocerotophycidae</taxon>
        <taxon>Leptocylindrales</taxon>
        <taxon>Leptocylindraceae</taxon>
        <taxon>Leptocylindrus</taxon>
    </lineage>
</organism>